<dbReference type="EMBL" id="CADEPM010000007">
    <property type="protein sequence ID" value="CAB3408581.1"/>
    <property type="molecule type" value="Genomic_DNA"/>
</dbReference>
<dbReference type="AlphaFoldDB" id="A0A8S1F3P2"/>
<reference evidence="1 2" key="1">
    <citation type="submission" date="2020-04" db="EMBL/GenBank/DDBJ databases">
        <authorList>
            <person name="Laetsch R D."/>
            <person name="Stevens L."/>
            <person name="Kumar S."/>
            <person name="Blaxter L. M."/>
        </authorList>
    </citation>
    <scope>NUCLEOTIDE SEQUENCE [LARGE SCALE GENOMIC DNA]</scope>
</reference>
<sequence length="108" mass="12375">MIKRVEFDGKVFNKGFSGYILYSTNSAWIWIGEKSITSIGLANFPLFSMLSDGGNTQREFIKSVALRLTKKSRFAQIFFTTDIECEDAIFWKELNELMTTKLTELAVE</sequence>
<dbReference type="Proteomes" id="UP000494206">
    <property type="component" value="Unassembled WGS sequence"/>
</dbReference>
<protein>
    <submittedName>
        <fullName evidence="1">Uncharacterized protein</fullName>
    </submittedName>
</protein>
<comment type="caution">
    <text evidence="1">The sequence shown here is derived from an EMBL/GenBank/DDBJ whole genome shotgun (WGS) entry which is preliminary data.</text>
</comment>
<evidence type="ECO:0000313" key="1">
    <source>
        <dbReference type="EMBL" id="CAB3408581.1"/>
    </source>
</evidence>
<evidence type="ECO:0000313" key="2">
    <source>
        <dbReference type="Proteomes" id="UP000494206"/>
    </source>
</evidence>
<accession>A0A8S1F3P2</accession>
<organism evidence="1 2">
    <name type="scientific">Caenorhabditis bovis</name>
    <dbReference type="NCBI Taxonomy" id="2654633"/>
    <lineage>
        <taxon>Eukaryota</taxon>
        <taxon>Metazoa</taxon>
        <taxon>Ecdysozoa</taxon>
        <taxon>Nematoda</taxon>
        <taxon>Chromadorea</taxon>
        <taxon>Rhabditida</taxon>
        <taxon>Rhabditina</taxon>
        <taxon>Rhabditomorpha</taxon>
        <taxon>Rhabditoidea</taxon>
        <taxon>Rhabditidae</taxon>
        <taxon>Peloderinae</taxon>
        <taxon>Caenorhabditis</taxon>
    </lineage>
</organism>
<dbReference type="OrthoDB" id="5834512at2759"/>
<name>A0A8S1F3P2_9PELO</name>
<keyword evidence="2" id="KW-1185">Reference proteome</keyword>
<proteinExistence type="predicted"/>
<gene>
    <name evidence="1" type="ORF">CBOVIS_LOCUS10344</name>
</gene>